<accession>A0A4U6V6G0</accession>
<dbReference type="InterPro" id="IPR009003">
    <property type="entry name" value="Peptidase_S1_PA"/>
</dbReference>
<proteinExistence type="predicted"/>
<evidence type="ECO:0000313" key="2">
    <source>
        <dbReference type="EMBL" id="TKW22529.1"/>
    </source>
</evidence>
<organism evidence="2 3">
    <name type="scientific">Setaria viridis</name>
    <name type="common">Green bristlegrass</name>
    <name type="synonym">Setaria italica subsp. viridis</name>
    <dbReference type="NCBI Taxonomy" id="4556"/>
    <lineage>
        <taxon>Eukaryota</taxon>
        <taxon>Viridiplantae</taxon>
        <taxon>Streptophyta</taxon>
        <taxon>Embryophyta</taxon>
        <taxon>Tracheophyta</taxon>
        <taxon>Spermatophyta</taxon>
        <taxon>Magnoliopsida</taxon>
        <taxon>Liliopsida</taxon>
        <taxon>Poales</taxon>
        <taxon>Poaceae</taxon>
        <taxon>PACMAD clade</taxon>
        <taxon>Panicoideae</taxon>
        <taxon>Panicodae</taxon>
        <taxon>Paniceae</taxon>
        <taxon>Cenchrinae</taxon>
        <taxon>Setaria</taxon>
    </lineage>
</organism>
<dbReference type="AlphaFoldDB" id="A0A4U6V6G0"/>
<sequence>MEELVMEERVKSIPKEIQSLERRINYLMGRKEHLMTMMRNSADKQQKIEEKLVDHEEEQQTWENYLPQFLTDPSLPPLKKLKKQKVKEGKLVVVEDEGEEHSPGEASPPDSTVTELVLPPLTPRYPLHPSPTSRCRCLLPVTRCNPRGATWMIPRSGRRNQDVTEYCTGFIISSDKVNKKARILTCDYIVCSEADTNRKVYIHWPYMQDSLIEGELLFISRHYHIALLEIPVDVVTIQM</sequence>
<feature type="region of interest" description="Disordered" evidence="1">
    <location>
        <begin position="93"/>
        <end position="113"/>
    </location>
</feature>
<name>A0A4U6V6G0_SETVI</name>
<dbReference type="Proteomes" id="UP000298652">
    <property type="component" value="Chromosome 4"/>
</dbReference>
<dbReference type="EMBL" id="CM016555">
    <property type="protein sequence ID" value="TKW22529.1"/>
    <property type="molecule type" value="Genomic_DNA"/>
</dbReference>
<keyword evidence="3" id="KW-1185">Reference proteome</keyword>
<evidence type="ECO:0000256" key="1">
    <source>
        <dbReference type="SAM" id="MobiDB-lite"/>
    </source>
</evidence>
<dbReference type="SUPFAM" id="SSF50494">
    <property type="entry name" value="Trypsin-like serine proteases"/>
    <property type="match status" value="1"/>
</dbReference>
<evidence type="ECO:0000313" key="3">
    <source>
        <dbReference type="Proteomes" id="UP000298652"/>
    </source>
</evidence>
<reference evidence="2" key="1">
    <citation type="submission" date="2019-03" db="EMBL/GenBank/DDBJ databases">
        <title>WGS assembly of Setaria viridis.</title>
        <authorList>
            <person name="Huang P."/>
            <person name="Jenkins J."/>
            <person name="Grimwood J."/>
            <person name="Barry K."/>
            <person name="Healey A."/>
            <person name="Mamidi S."/>
            <person name="Sreedasyam A."/>
            <person name="Shu S."/>
            <person name="Feldman M."/>
            <person name="Wu J."/>
            <person name="Yu Y."/>
            <person name="Chen C."/>
            <person name="Johnson J."/>
            <person name="Rokhsar D."/>
            <person name="Baxter I."/>
            <person name="Schmutz J."/>
            <person name="Brutnell T."/>
            <person name="Kellogg E."/>
        </authorList>
    </citation>
    <scope>NUCLEOTIDE SEQUENCE [LARGE SCALE GENOMIC DNA]</scope>
</reference>
<protein>
    <submittedName>
        <fullName evidence="2">Uncharacterized protein</fullName>
    </submittedName>
</protein>
<dbReference type="Gramene" id="TKW22529">
    <property type="protein sequence ID" value="TKW22529"/>
    <property type="gene ID" value="SEVIR_4G234500v2"/>
</dbReference>
<gene>
    <name evidence="2" type="ORF">SEVIR_4G234500v2</name>
</gene>